<evidence type="ECO:0000313" key="2">
    <source>
        <dbReference type="EMBL" id="KAF7318434.1"/>
    </source>
</evidence>
<proteinExistence type="predicted"/>
<name>A0A8H6WH43_MYCCL</name>
<feature type="compositionally biased region" description="Basic and acidic residues" evidence="1">
    <location>
        <begin position="21"/>
        <end position="56"/>
    </location>
</feature>
<accession>A0A8H6WH43</accession>
<dbReference type="OrthoDB" id="2676448at2759"/>
<comment type="caution">
    <text evidence="2">The sequence shown here is derived from an EMBL/GenBank/DDBJ whole genome shotgun (WGS) entry which is preliminary data.</text>
</comment>
<feature type="region of interest" description="Disordered" evidence="1">
    <location>
        <begin position="351"/>
        <end position="373"/>
    </location>
</feature>
<dbReference type="InterPro" id="IPR040521">
    <property type="entry name" value="KDZ"/>
</dbReference>
<reference evidence="2" key="1">
    <citation type="submission" date="2020-05" db="EMBL/GenBank/DDBJ databases">
        <title>Mycena genomes resolve the evolution of fungal bioluminescence.</title>
        <authorList>
            <person name="Tsai I.J."/>
        </authorList>
    </citation>
    <scope>NUCLEOTIDE SEQUENCE</scope>
    <source>
        <strain evidence="2">110903Hualien_Pintung</strain>
    </source>
</reference>
<dbReference type="EMBL" id="JACAZE010000004">
    <property type="protein sequence ID" value="KAF7318434.1"/>
    <property type="molecule type" value="Genomic_DNA"/>
</dbReference>
<evidence type="ECO:0000313" key="3">
    <source>
        <dbReference type="Proteomes" id="UP000613580"/>
    </source>
</evidence>
<sequence length="393" mass="44390">MPSHIVKGLYGSVRHFNGQPRPEKRTSVARGASREATENTAKRDAAFNAEQAERDRQKIRRMHTSGAEPDEGWADIDIDDVMEQLAAEDASEARERDEEGRAVVEEMMAELRRYRIGVGMEYFEGCEAWFSKSNNLASITRTASRFHRQQAIVQYVQHANAVDAYGGLDNSLRGQISKALQRRHQAIQNRFRTFNKCALALSLSTISEENLANENFVAELALLRPSRINISDQPWSKPGSPARQAMDLDFKLKRADEEINRLNIEIRRFWTWMEDESKFLRRYEEHLGSTGNPSLAFHIRLQRIARERFDAEHRRRLCKLLEIGLDAAVLQCGTSVDRSRHEAPVTRPIGAAVEEPAEQDADVSMSDEDVDEDDVAEEAIADGIAAVVAAASQ</sequence>
<gene>
    <name evidence="2" type="ORF">HMN09_00352600</name>
</gene>
<feature type="region of interest" description="Disordered" evidence="1">
    <location>
        <begin position="13"/>
        <end position="75"/>
    </location>
</feature>
<dbReference type="AlphaFoldDB" id="A0A8H6WH43"/>
<evidence type="ECO:0000256" key="1">
    <source>
        <dbReference type="SAM" id="MobiDB-lite"/>
    </source>
</evidence>
<dbReference type="Pfam" id="PF18758">
    <property type="entry name" value="KDZ"/>
    <property type="match status" value="1"/>
</dbReference>
<protein>
    <submittedName>
        <fullName evidence="2">Uncharacterized protein</fullName>
    </submittedName>
</protein>
<feature type="compositionally biased region" description="Acidic residues" evidence="1">
    <location>
        <begin position="355"/>
        <end position="373"/>
    </location>
</feature>
<keyword evidence="3" id="KW-1185">Reference proteome</keyword>
<organism evidence="2 3">
    <name type="scientific">Mycena chlorophos</name>
    <name type="common">Agaric fungus</name>
    <name type="synonym">Agaricus chlorophos</name>
    <dbReference type="NCBI Taxonomy" id="658473"/>
    <lineage>
        <taxon>Eukaryota</taxon>
        <taxon>Fungi</taxon>
        <taxon>Dikarya</taxon>
        <taxon>Basidiomycota</taxon>
        <taxon>Agaricomycotina</taxon>
        <taxon>Agaricomycetes</taxon>
        <taxon>Agaricomycetidae</taxon>
        <taxon>Agaricales</taxon>
        <taxon>Marasmiineae</taxon>
        <taxon>Mycenaceae</taxon>
        <taxon>Mycena</taxon>
    </lineage>
</organism>
<dbReference type="Proteomes" id="UP000613580">
    <property type="component" value="Unassembled WGS sequence"/>
</dbReference>